<proteinExistence type="predicted"/>
<evidence type="ECO:0000313" key="1">
    <source>
        <dbReference type="EMBL" id="OXG13280.1"/>
    </source>
</evidence>
<comment type="caution">
    <text evidence="1">The sequence shown here is derived from an EMBL/GenBank/DDBJ whole genome shotgun (WGS) entry which is preliminary data.</text>
</comment>
<gene>
    <name evidence="1" type="ORF">C361_06065</name>
</gene>
<protein>
    <submittedName>
        <fullName evidence="1">Uncharacterized protein</fullName>
    </submittedName>
</protein>
<evidence type="ECO:0000313" key="2">
    <source>
        <dbReference type="Proteomes" id="UP000199727"/>
    </source>
</evidence>
<name>A0A854Q4I8_CRYNE</name>
<sequence length="14" mass="1350">MSVPPPGHGSITVA</sequence>
<accession>A0A854Q4I8</accession>
<organism evidence="1 2">
    <name type="scientific">Cryptococcus neoformans Tu259-1</name>
    <dbReference type="NCBI Taxonomy" id="1230072"/>
    <lineage>
        <taxon>Eukaryota</taxon>
        <taxon>Fungi</taxon>
        <taxon>Dikarya</taxon>
        <taxon>Basidiomycota</taxon>
        <taxon>Agaricomycotina</taxon>
        <taxon>Tremellomycetes</taxon>
        <taxon>Tremellales</taxon>
        <taxon>Cryptococcaceae</taxon>
        <taxon>Cryptococcus</taxon>
        <taxon>Cryptococcus neoformans species complex</taxon>
    </lineage>
</organism>
<dbReference type="EMBL" id="AMKT01000081">
    <property type="protein sequence ID" value="OXG13280.1"/>
    <property type="molecule type" value="Genomic_DNA"/>
</dbReference>
<dbReference type="Proteomes" id="UP000199727">
    <property type="component" value="Unassembled WGS sequence"/>
</dbReference>
<reference evidence="1 2" key="1">
    <citation type="submission" date="2017-06" db="EMBL/GenBank/DDBJ databases">
        <title>Global population genomics of the pathogenic fungus Cryptococcus neoformans var. grubii.</title>
        <authorList>
            <person name="Cuomo C."/>
            <person name="Litvintseva A."/>
            <person name="Chen Y."/>
            <person name="Young S."/>
            <person name="Zeng Q."/>
            <person name="Chapman S."/>
            <person name="Gujja S."/>
            <person name="Saif S."/>
            <person name="Birren B."/>
        </authorList>
    </citation>
    <scope>NUCLEOTIDE SEQUENCE [LARGE SCALE GENOMIC DNA]</scope>
    <source>
        <strain evidence="1 2">Tu259-1</strain>
    </source>
</reference>